<gene>
    <name evidence="1" type="ORF">PHISCL_08472</name>
</gene>
<evidence type="ECO:0000313" key="2">
    <source>
        <dbReference type="Proteomes" id="UP000266188"/>
    </source>
</evidence>
<keyword evidence="2" id="KW-1185">Reference proteome</keyword>
<proteinExistence type="predicted"/>
<dbReference type="Proteomes" id="UP000266188">
    <property type="component" value="Unassembled WGS sequence"/>
</dbReference>
<evidence type="ECO:0000313" key="1">
    <source>
        <dbReference type="EMBL" id="RJE19195.1"/>
    </source>
</evidence>
<name>A0A3A2ZMV2_9EURO</name>
<sequence>MSKSELQQVIRRKRYERLDKKDCINRFAQDYILGQKAVLLMTNVSLPSDVPLVYVETGNDALDFTNPYSTATSGCAAPLAAIPPLCGKTWMTGMLTLPLVPVATDGPT</sequence>
<protein>
    <submittedName>
        <fullName evidence="1">Uncharacterized protein</fullName>
    </submittedName>
</protein>
<accession>A0A3A2ZMV2</accession>
<reference evidence="2" key="1">
    <citation type="submission" date="2017-02" db="EMBL/GenBank/DDBJ databases">
        <authorList>
            <person name="Tafer H."/>
            <person name="Lopandic K."/>
        </authorList>
    </citation>
    <scope>NUCLEOTIDE SEQUENCE [LARGE SCALE GENOMIC DNA]</scope>
    <source>
        <strain evidence="2">CBS 366.77</strain>
    </source>
</reference>
<comment type="caution">
    <text evidence="1">The sequence shown here is derived from an EMBL/GenBank/DDBJ whole genome shotgun (WGS) entry which is preliminary data.</text>
</comment>
<dbReference type="EMBL" id="MVGC01000437">
    <property type="protein sequence ID" value="RJE19195.1"/>
    <property type="molecule type" value="Genomic_DNA"/>
</dbReference>
<dbReference type="AlphaFoldDB" id="A0A3A2ZMV2"/>
<organism evidence="1 2">
    <name type="scientific">Aspergillus sclerotialis</name>
    <dbReference type="NCBI Taxonomy" id="2070753"/>
    <lineage>
        <taxon>Eukaryota</taxon>
        <taxon>Fungi</taxon>
        <taxon>Dikarya</taxon>
        <taxon>Ascomycota</taxon>
        <taxon>Pezizomycotina</taxon>
        <taxon>Eurotiomycetes</taxon>
        <taxon>Eurotiomycetidae</taxon>
        <taxon>Eurotiales</taxon>
        <taxon>Aspergillaceae</taxon>
        <taxon>Aspergillus</taxon>
        <taxon>Aspergillus subgen. Polypaecilum</taxon>
    </lineage>
</organism>